<evidence type="ECO:0000313" key="4">
    <source>
        <dbReference type="WBParaSite" id="nRc.2.0.1.t34323-RA"/>
    </source>
</evidence>
<dbReference type="InterPro" id="IPR000742">
    <property type="entry name" value="EGF"/>
</dbReference>
<evidence type="ECO:0000313" key="3">
    <source>
        <dbReference type="Proteomes" id="UP000887565"/>
    </source>
</evidence>
<sequence length="173" mass="19879">MISVNTEKQTMIGRQSQTGAEVRRAPNMYIKFNIYTAHSAGENFHGLMRNMQMNDVPLIKDQILNDVPIYDRPVEKLHDFMNDDNEGAIESSSQTFYDTEEEPSSYEDYTSAVIVSNTTKIPSSNICNEGYCQQGVCRMDDFSGKPGCECFRGFSGKRCQFCKFQRWKEIKIY</sequence>
<dbReference type="PROSITE" id="PS50026">
    <property type="entry name" value="EGF_3"/>
    <property type="match status" value="1"/>
</dbReference>
<feature type="disulfide bond" evidence="1">
    <location>
        <begin position="150"/>
        <end position="159"/>
    </location>
</feature>
<dbReference type="Gene3D" id="2.10.25.10">
    <property type="entry name" value="Laminin"/>
    <property type="match status" value="1"/>
</dbReference>
<feature type="disulfide bond" evidence="1">
    <location>
        <begin position="127"/>
        <end position="137"/>
    </location>
</feature>
<evidence type="ECO:0000259" key="2">
    <source>
        <dbReference type="PROSITE" id="PS50026"/>
    </source>
</evidence>
<protein>
    <submittedName>
        <fullName evidence="4">EGF-like domain-containing protein</fullName>
    </submittedName>
</protein>
<keyword evidence="1" id="KW-0245">EGF-like domain</keyword>
<comment type="caution">
    <text evidence="1">Lacks conserved residue(s) required for the propagation of feature annotation.</text>
</comment>
<dbReference type="AlphaFoldDB" id="A0A915K7K0"/>
<keyword evidence="3" id="KW-1185">Reference proteome</keyword>
<dbReference type="PROSITE" id="PS00022">
    <property type="entry name" value="EGF_1"/>
    <property type="match status" value="1"/>
</dbReference>
<feature type="domain" description="EGF-like" evidence="2">
    <location>
        <begin position="123"/>
        <end position="160"/>
    </location>
</feature>
<dbReference type="SUPFAM" id="SSF57196">
    <property type="entry name" value="EGF/Laminin"/>
    <property type="match status" value="1"/>
</dbReference>
<proteinExistence type="predicted"/>
<accession>A0A915K7K0</accession>
<organism evidence="3 4">
    <name type="scientific">Romanomermis culicivorax</name>
    <name type="common">Nematode worm</name>
    <dbReference type="NCBI Taxonomy" id="13658"/>
    <lineage>
        <taxon>Eukaryota</taxon>
        <taxon>Metazoa</taxon>
        <taxon>Ecdysozoa</taxon>
        <taxon>Nematoda</taxon>
        <taxon>Enoplea</taxon>
        <taxon>Dorylaimia</taxon>
        <taxon>Mermithida</taxon>
        <taxon>Mermithoidea</taxon>
        <taxon>Mermithidae</taxon>
        <taxon>Romanomermis</taxon>
    </lineage>
</organism>
<evidence type="ECO:0000256" key="1">
    <source>
        <dbReference type="PROSITE-ProRule" id="PRU00076"/>
    </source>
</evidence>
<name>A0A915K7K0_ROMCU</name>
<dbReference type="WBParaSite" id="nRc.2.0.1.t34323-RA">
    <property type="protein sequence ID" value="nRc.2.0.1.t34323-RA"/>
    <property type="gene ID" value="nRc.2.0.1.g34323"/>
</dbReference>
<reference evidence="4" key="1">
    <citation type="submission" date="2022-11" db="UniProtKB">
        <authorList>
            <consortium name="WormBaseParasite"/>
        </authorList>
    </citation>
    <scope>IDENTIFICATION</scope>
</reference>
<keyword evidence="1" id="KW-1015">Disulfide bond</keyword>
<dbReference type="Proteomes" id="UP000887565">
    <property type="component" value="Unplaced"/>
</dbReference>